<evidence type="ECO:0000256" key="7">
    <source>
        <dbReference type="ARBA" id="ARBA00032230"/>
    </source>
</evidence>
<feature type="domain" description="Beta galactosidase small chain/" evidence="10">
    <location>
        <begin position="740"/>
        <end position="1013"/>
    </location>
</feature>
<feature type="compositionally biased region" description="Polar residues" evidence="9">
    <location>
        <begin position="1048"/>
        <end position="1057"/>
    </location>
</feature>
<dbReference type="Proteomes" id="UP000289805">
    <property type="component" value="Unassembled WGS sequence"/>
</dbReference>
<feature type="region of interest" description="Disordered" evidence="9">
    <location>
        <begin position="1033"/>
        <end position="1057"/>
    </location>
</feature>
<dbReference type="Gene3D" id="2.60.40.10">
    <property type="entry name" value="Immunoglobulins"/>
    <property type="match status" value="2"/>
</dbReference>
<dbReference type="InterPro" id="IPR023230">
    <property type="entry name" value="Glyco_hydro_2_CS"/>
</dbReference>
<evidence type="ECO:0000256" key="5">
    <source>
        <dbReference type="ARBA" id="ARBA00022801"/>
    </source>
</evidence>
<dbReference type="PRINTS" id="PR00132">
    <property type="entry name" value="GLHYDRLASE2"/>
</dbReference>
<accession>A0A4Q1KN86</accession>
<dbReference type="Pfam" id="PF00703">
    <property type="entry name" value="Glyco_hydro_2"/>
    <property type="match status" value="1"/>
</dbReference>
<evidence type="ECO:0000256" key="3">
    <source>
        <dbReference type="ARBA" id="ARBA00012756"/>
    </source>
</evidence>
<evidence type="ECO:0000256" key="1">
    <source>
        <dbReference type="ARBA" id="ARBA00001412"/>
    </source>
</evidence>
<keyword evidence="5 8" id="KW-0378">Hydrolase</keyword>
<dbReference type="GO" id="GO:0009341">
    <property type="term" value="C:beta-galactosidase complex"/>
    <property type="evidence" value="ECO:0007669"/>
    <property type="project" value="InterPro"/>
</dbReference>
<evidence type="ECO:0000256" key="9">
    <source>
        <dbReference type="SAM" id="MobiDB-lite"/>
    </source>
</evidence>
<dbReference type="Gene3D" id="2.70.98.10">
    <property type="match status" value="1"/>
</dbReference>
<evidence type="ECO:0000256" key="4">
    <source>
        <dbReference type="ARBA" id="ARBA00013303"/>
    </source>
</evidence>
<comment type="similarity">
    <text evidence="2 8">Belongs to the glycosyl hydrolase 2 family.</text>
</comment>
<dbReference type="EMBL" id="SDJR01000002">
    <property type="protein sequence ID" value="RXR27357.1"/>
    <property type="molecule type" value="Genomic_DNA"/>
</dbReference>
<dbReference type="InterPro" id="IPR006101">
    <property type="entry name" value="Glyco_hydro_2"/>
</dbReference>
<dbReference type="InterPro" id="IPR006104">
    <property type="entry name" value="Glyco_hydro_2_N"/>
</dbReference>
<dbReference type="InterPro" id="IPR006102">
    <property type="entry name" value="Ig-like_GH2"/>
</dbReference>
<dbReference type="InterPro" id="IPR036156">
    <property type="entry name" value="Beta-gal/glucu_dom_sf"/>
</dbReference>
<evidence type="ECO:0000256" key="6">
    <source>
        <dbReference type="ARBA" id="ARBA00023295"/>
    </source>
</evidence>
<evidence type="ECO:0000259" key="10">
    <source>
        <dbReference type="SMART" id="SM01038"/>
    </source>
</evidence>
<dbReference type="InterPro" id="IPR017853">
    <property type="entry name" value="GH"/>
</dbReference>
<dbReference type="SMART" id="SM01038">
    <property type="entry name" value="Bgal_small_N"/>
    <property type="match status" value="1"/>
</dbReference>
<dbReference type="Pfam" id="PF02929">
    <property type="entry name" value="Bgal_small_N"/>
    <property type="match status" value="1"/>
</dbReference>
<dbReference type="Gene3D" id="2.60.120.260">
    <property type="entry name" value="Galactose-binding domain-like"/>
    <property type="match status" value="1"/>
</dbReference>
<dbReference type="GO" id="GO:0030246">
    <property type="term" value="F:carbohydrate binding"/>
    <property type="evidence" value="ECO:0007669"/>
    <property type="project" value="InterPro"/>
</dbReference>
<dbReference type="SUPFAM" id="SSF49303">
    <property type="entry name" value="beta-Galactosidase/glucuronidase domain"/>
    <property type="match status" value="2"/>
</dbReference>
<dbReference type="InterPro" id="IPR008979">
    <property type="entry name" value="Galactose-bd-like_sf"/>
</dbReference>
<dbReference type="SUPFAM" id="SSF74650">
    <property type="entry name" value="Galactose mutarotase-like"/>
    <property type="match status" value="1"/>
</dbReference>
<protein>
    <recommendedName>
        <fullName evidence="4 8">Beta-galactosidase</fullName>
        <ecNumber evidence="3 8">3.2.1.23</ecNumber>
    </recommendedName>
    <alternativeName>
        <fullName evidence="7 8">Lactase</fullName>
    </alternativeName>
</protein>
<dbReference type="InterPro" id="IPR050347">
    <property type="entry name" value="Bact_Beta-galactosidase"/>
</dbReference>
<organism evidence="12 13">
    <name type="scientific">Oerskovia turbata</name>
    <dbReference type="NCBI Taxonomy" id="1713"/>
    <lineage>
        <taxon>Bacteria</taxon>
        <taxon>Bacillati</taxon>
        <taxon>Actinomycetota</taxon>
        <taxon>Actinomycetes</taxon>
        <taxon>Micrococcales</taxon>
        <taxon>Cellulomonadaceae</taxon>
        <taxon>Oerskovia</taxon>
    </lineage>
</organism>
<dbReference type="SUPFAM" id="SSF51445">
    <property type="entry name" value="(Trans)glycosidases"/>
    <property type="match status" value="1"/>
</dbReference>
<dbReference type="PANTHER" id="PTHR46323">
    <property type="entry name" value="BETA-GALACTOSIDASE"/>
    <property type="match status" value="1"/>
</dbReference>
<dbReference type="InterPro" id="IPR011013">
    <property type="entry name" value="Gal_mutarotase_sf_dom"/>
</dbReference>
<dbReference type="RefSeq" id="WP_084689920.1">
    <property type="nucleotide sequence ID" value="NZ_JOFV01000005.1"/>
</dbReference>
<comment type="caution">
    <text evidence="12">The sequence shown here is derived from an EMBL/GenBank/DDBJ whole genome shotgun (WGS) entry which is preliminary data.</text>
</comment>
<evidence type="ECO:0000256" key="2">
    <source>
        <dbReference type="ARBA" id="ARBA00007401"/>
    </source>
</evidence>
<reference evidence="13 14" key="1">
    <citation type="submission" date="2019-01" db="EMBL/GenBank/DDBJ databases">
        <title>Oerskovia turbata Genome sequencing and assembly.</title>
        <authorList>
            <person name="Dou T."/>
        </authorList>
    </citation>
    <scope>NUCLEOTIDE SEQUENCE [LARGE SCALE GENOMIC DNA]</scope>
    <source>
        <strain evidence="12 13">JCM12123</strain>
        <strain evidence="11 14">JCM3160</strain>
    </source>
</reference>
<dbReference type="PROSITE" id="PS00608">
    <property type="entry name" value="GLYCOSYL_HYDROL_F2_2"/>
    <property type="match status" value="1"/>
</dbReference>
<dbReference type="OrthoDB" id="9762066at2"/>
<proteinExistence type="inferred from homology"/>
<dbReference type="InterPro" id="IPR006103">
    <property type="entry name" value="Glyco_hydro_2_cat"/>
</dbReference>
<evidence type="ECO:0000313" key="14">
    <source>
        <dbReference type="Proteomes" id="UP000290517"/>
    </source>
</evidence>
<name>A0A4Q1KN86_9CELL</name>
<dbReference type="EC" id="3.2.1.23" evidence="3 8"/>
<dbReference type="Proteomes" id="UP000290517">
    <property type="component" value="Unassembled WGS sequence"/>
</dbReference>
<keyword evidence="14" id="KW-1185">Reference proteome</keyword>
<dbReference type="PROSITE" id="PS00719">
    <property type="entry name" value="GLYCOSYL_HYDROL_F2_1"/>
    <property type="match status" value="1"/>
</dbReference>
<dbReference type="STRING" id="1713.GCA_000718325_01119"/>
<dbReference type="InterPro" id="IPR014718">
    <property type="entry name" value="GH-type_carb-bd"/>
</dbReference>
<dbReference type="Gene3D" id="3.20.20.80">
    <property type="entry name" value="Glycosidases"/>
    <property type="match status" value="1"/>
</dbReference>
<dbReference type="GO" id="GO:0005990">
    <property type="term" value="P:lactose catabolic process"/>
    <property type="evidence" value="ECO:0007669"/>
    <property type="project" value="TreeGrafter"/>
</dbReference>
<dbReference type="PANTHER" id="PTHR46323:SF2">
    <property type="entry name" value="BETA-GALACTOSIDASE"/>
    <property type="match status" value="1"/>
</dbReference>
<dbReference type="InterPro" id="IPR023232">
    <property type="entry name" value="Glyco_hydro_2_AS"/>
</dbReference>
<keyword evidence="6 8" id="KW-0326">Glycosidase</keyword>
<evidence type="ECO:0000313" key="12">
    <source>
        <dbReference type="EMBL" id="RXR31408.1"/>
    </source>
</evidence>
<dbReference type="Pfam" id="PF02837">
    <property type="entry name" value="Glyco_hydro_2_N"/>
    <property type="match status" value="1"/>
</dbReference>
<dbReference type="SUPFAM" id="SSF49785">
    <property type="entry name" value="Galactose-binding domain-like"/>
    <property type="match status" value="1"/>
</dbReference>
<dbReference type="InterPro" id="IPR004199">
    <property type="entry name" value="B-gal_small/dom_5"/>
</dbReference>
<evidence type="ECO:0000313" key="11">
    <source>
        <dbReference type="EMBL" id="RXR27357.1"/>
    </source>
</evidence>
<dbReference type="InterPro" id="IPR013783">
    <property type="entry name" value="Ig-like_fold"/>
</dbReference>
<evidence type="ECO:0000256" key="8">
    <source>
        <dbReference type="RuleBase" id="RU361154"/>
    </source>
</evidence>
<dbReference type="InterPro" id="IPR032312">
    <property type="entry name" value="LacZ_4"/>
</dbReference>
<comment type="catalytic activity">
    <reaction evidence="1 8">
        <text>Hydrolysis of terminal non-reducing beta-D-galactose residues in beta-D-galactosides.</text>
        <dbReference type="EC" id="3.2.1.23"/>
    </reaction>
</comment>
<dbReference type="EMBL" id="SDJQ01000026">
    <property type="protein sequence ID" value="RXR31408.1"/>
    <property type="molecule type" value="Genomic_DNA"/>
</dbReference>
<sequence length="1057" mass="116809">MTTLRWEDPTTTGSGRLPGHAYFFGYDSSAAAATGQRGLSQGFTSLSGTCRFRYHDHPGRVTPADRAEPARTPQGETLDGWTVLSVPHLWQIDGFGQLQYTDEGYPFPIDVPHVPADNPTGVYQFDVDLDPQPDGARRILRLDGVEAYVEVHVNGIEIGWSKGSRLCAEFDITDAAHDGRNLVTLTVLQFADSTYVEDQDMWWASGIFRDLYVYTRPATHLGDYVVRTDLLPDGAAHLTVGLDLVTAPGAGAGSVAWAVRTLDGERVLASGRSEAPRGDADIDALLDDVAWWNPEQPVLYRLDLDVRDGAGRTTQHVSVRFGFRDLTIRDGLLLLNGSYVAMHGVNRHDHDDRTGRAVGMDRVRRDLEMMKRHNINAVRTAHYPNDPRFYGLCDEIGLLVVAETDLESHGFANVGDIGRLTDDPGWRATYVDRIERHVLAQRNHPSIVLWSLGNESGDGCNITAMYHRCKELDPTRPVHYEEDRDGRDVDVISTMYSRVSQMNDFGEHPHPKPRILCEYGHAMGNGPGGLSEYQQVFDRWDSIQGHFVWEWCDHGLRDVTADGGVRHTYGGDHGDYPNNGTFCIDGLVLPWQQPSPGLTEYAQVVCPVKVEAADRGLLVRNGFYFSSLEDIDLVVEDRVDGVVRRSLTVPAGPVAPRESAVVELPSPVDGHGQEVLRTVSVLRRAATAWSEPHARLGVFQLPVSGDGLGALAAPTTPGGSASPLLRRRPLTVTEDAHTVEVRAGSSAWTFDTLTGRLLRWQGAGRDLVVRSPRLMLWKPLIDNHQQENDALWHPRHLQIMQESTRGVQVERGDDRVTVVIRTTLAPPALDLGMRVTYRWELFDDGAARLTLSGDPYGDYTDVVPRIGLELGVPSDCDQVEFYGRGPGENYPDSRTSQVVGRYATTVADMFTPYVVPQDCANHEDVRWVMHRDRHGRGLLVGAERSPLSWSSWPYSGEQIDAARHVTDLVPDPDVVTVNLDHAVLGLGSNSWGSEVLDGYRVRFEPFTYSLLMSPLNAGDVDPGLATRGLRAAHPAPETAHPVPEVSPLGTTTRESRS</sequence>
<dbReference type="GO" id="GO:0004565">
    <property type="term" value="F:beta-galactosidase activity"/>
    <property type="evidence" value="ECO:0007669"/>
    <property type="project" value="UniProtKB-EC"/>
</dbReference>
<dbReference type="AlphaFoldDB" id="A0A4Q1KN86"/>
<evidence type="ECO:0000313" key="13">
    <source>
        <dbReference type="Proteomes" id="UP000289805"/>
    </source>
</evidence>
<gene>
    <name evidence="11" type="ORF">EQW73_02705</name>
    <name evidence="12" type="ORF">EQW78_16925</name>
</gene>
<dbReference type="Pfam" id="PF02836">
    <property type="entry name" value="Glyco_hydro_2_C"/>
    <property type="match status" value="1"/>
</dbReference>
<dbReference type="Pfam" id="PF16353">
    <property type="entry name" value="LacZ_4"/>
    <property type="match status" value="1"/>
</dbReference>